<dbReference type="InterPro" id="IPR036890">
    <property type="entry name" value="HATPase_C_sf"/>
</dbReference>
<name>A0AAN6S632_9PEZI</name>
<evidence type="ECO:0000259" key="4">
    <source>
        <dbReference type="SMART" id="SM01340"/>
    </source>
</evidence>
<evidence type="ECO:0000256" key="3">
    <source>
        <dbReference type="SAM" id="MobiDB-lite"/>
    </source>
</evidence>
<dbReference type="GO" id="GO:0005524">
    <property type="term" value="F:ATP binding"/>
    <property type="evidence" value="ECO:0007669"/>
    <property type="project" value="InterPro"/>
</dbReference>
<dbReference type="GO" id="GO:0140664">
    <property type="term" value="F:ATP-dependent DNA damage sensor activity"/>
    <property type="evidence" value="ECO:0007669"/>
    <property type="project" value="InterPro"/>
</dbReference>
<evidence type="ECO:0000313" key="6">
    <source>
        <dbReference type="Proteomes" id="UP001303473"/>
    </source>
</evidence>
<feature type="region of interest" description="Disordered" evidence="3">
    <location>
        <begin position="601"/>
        <end position="665"/>
    </location>
</feature>
<dbReference type="GO" id="GO:0030983">
    <property type="term" value="F:mismatched DNA binding"/>
    <property type="evidence" value="ECO:0007669"/>
    <property type="project" value="InterPro"/>
</dbReference>
<dbReference type="SUPFAM" id="SSF54211">
    <property type="entry name" value="Ribosomal protein S5 domain 2-like"/>
    <property type="match status" value="1"/>
</dbReference>
<comment type="caution">
    <text evidence="5">The sequence shown here is derived from an EMBL/GenBank/DDBJ whole genome shotgun (WGS) entry which is preliminary data.</text>
</comment>
<protein>
    <recommendedName>
        <fullName evidence="4">DNA mismatch repair protein S5 domain-containing protein</fullName>
    </recommendedName>
</protein>
<feature type="region of interest" description="Disordered" evidence="3">
    <location>
        <begin position="522"/>
        <end position="587"/>
    </location>
</feature>
<dbReference type="GO" id="GO:0006298">
    <property type="term" value="P:mismatch repair"/>
    <property type="evidence" value="ECO:0007669"/>
    <property type="project" value="InterPro"/>
</dbReference>
<dbReference type="FunFam" id="3.30.565.10:FF:000017">
    <property type="entry name" value="PMS1 homolog 1, mismatch repair system component"/>
    <property type="match status" value="1"/>
</dbReference>
<feature type="domain" description="DNA mismatch repair protein S5" evidence="4">
    <location>
        <begin position="215"/>
        <end position="361"/>
    </location>
</feature>
<dbReference type="Gene3D" id="3.30.565.10">
    <property type="entry name" value="Histidine kinase-like ATPase, C-terminal domain"/>
    <property type="match status" value="1"/>
</dbReference>
<feature type="compositionally biased region" description="Polar residues" evidence="3">
    <location>
        <begin position="683"/>
        <end position="702"/>
    </location>
</feature>
<dbReference type="Pfam" id="PF13589">
    <property type="entry name" value="HATPase_c_3"/>
    <property type="match status" value="1"/>
</dbReference>
<dbReference type="PANTHER" id="PTHR10073:SF41">
    <property type="entry name" value="MISMATCH REPAIR PROTEIN, PUTATIVE (AFU_ORTHOLOGUE AFUA_8G05820)-RELATED"/>
    <property type="match status" value="1"/>
</dbReference>
<sequence length="875" mass="94454">MPISPLPPAAARQLGSALVITTPVDVVKELLDNALDSGATSVEVLVSPNTVDEIVLRDDGHGVHPDDFDLLGRPGHTSKLKTLDELSIVGARSLGFRGVALSSINTLAKVSVTTRMFGEPVAAALHLSDVGGVAKQLPSPAPVGTTVSVTDLFSRYPVRRQAAIKGAPKTLAKIKELLYAYKLARPAIRLSFKVSKQANFSYLHAQKTATVKEAVMQLFGTELTSSCIFMDFSAHMEARVSDEDNVLDSAHREHPGPVFEAVLPRSDANPHRVAKGAFISVDSRPLSSTRGFAKRIYSAFKSQLARAILRPDSKETLKDPFIRLNIICPPRSYDPNVEPSKDNVLFTDEDSLFDQFKSFLSTAYPVSRDGYETAPEGKLGAAVLRPHSCAASDPSASSSSTQEPNQTRICISSGPGTRSIAGQPASSTCSNSEAGQRGISAQPFRVDMSSAPQELTDDDSEDNGRNDISSTVRSDYGTEEIRDCHNDGIIGSSLEGLNPFVLAKLAAPRRLADPAMVEAAQRPVAETRTPEPEVSSENPGHNLSAMMPRRTLRTPDFPQTQRRDDSTHVAIPPCSVPGGAYRRPISRQTTFPTNLALRQSTNRHGLAPRSPPSSPTVVEEPRRPLPTGRPYLSGRAGRGGLAQTKISFNNKRGMRGQGRTTDINHNYQASSGFANASGALQSRRATGTNSMTQNTAISSSTHGFMPAPVPQHRPPPLPMPSRLGVSGHAHKAAAGSSNAEDSEFLGRSLRMGPARADLVKTWLSRAQPSLKKSDRVTVNPSAPGSIPRWVEARDFEAEMRTSIDGLARQLDKASYFDKSVVNRDVEYCCDFSLDPADRATIEASLPKCLEDHDCSINPDSHASLKGLIEWYHCRD</sequence>
<dbReference type="InterPro" id="IPR014721">
    <property type="entry name" value="Ribsml_uS5_D2-typ_fold_subgr"/>
</dbReference>
<dbReference type="SUPFAM" id="SSF55874">
    <property type="entry name" value="ATPase domain of HSP90 chaperone/DNA topoisomerase II/histidine kinase"/>
    <property type="match status" value="1"/>
</dbReference>
<dbReference type="PANTHER" id="PTHR10073">
    <property type="entry name" value="DNA MISMATCH REPAIR PROTEIN MLH, PMS, MUTL"/>
    <property type="match status" value="1"/>
</dbReference>
<dbReference type="GO" id="GO:0061982">
    <property type="term" value="P:meiosis I cell cycle process"/>
    <property type="evidence" value="ECO:0007669"/>
    <property type="project" value="UniProtKB-ARBA"/>
</dbReference>
<accession>A0AAN6S632</accession>
<keyword evidence="6" id="KW-1185">Reference proteome</keyword>
<evidence type="ECO:0000256" key="2">
    <source>
        <dbReference type="ARBA" id="ARBA00022763"/>
    </source>
</evidence>
<dbReference type="GO" id="GO:0032389">
    <property type="term" value="C:MutLalpha complex"/>
    <property type="evidence" value="ECO:0007669"/>
    <property type="project" value="TreeGrafter"/>
</dbReference>
<dbReference type="EMBL" id="MU853779">
    <property type="protein sequence ID" value="KAK3941839.1"/>
    <property type="molecule type" value="Genomic_DNA"/>
</dbReference>
<comment type="similarity">
    <text evidence="1">Belongs to the DNA mismatch repair MutL/HexB family.</text>
</comment>
<keyword evidence="2" id="KW-0227">DNA damage</keyword>
<dbReference type="GO" id="GO:0016887">
    <property type="term" value="F:ATP hydrolysis activity"/>
    <property type="evidence" value="ECO:0007669"/>
    <property type="project" value="InterPro"/>
</dbReference>
<dbReference type="Gene3D" id="3.30.230.10">
    <property type="match status" value="1"/>
</dbReference>
<dbReference type="AlphaFoldDB" id="A0AAN6S632"/>
<dbReference type="NCBIfam" id="TIGR00585">
    <property type="entry name" value="mutl"/>
    <property type="match status" value="1"/>
</dbReference>
<dbReference type="Pfam" id="PF01119">
    <property type="entry name" value="DNA_mis_repair"/>
    <property type="match status" value="1"/>
</dbReference>
<feature type="compositionally biased region" description="Pro residues" evidence="3">
    <location>
        <begin position="707"/>
        <end position="718"/>
    </location>
</feature>
<proteinExistence type="inferred from homology"/>
<feature type="compositionally biased region" description="Polar residues" evidence="3">
    <location>
        <begin position="401"/>
        <end position="416"/>
    </location>
</feature>
<feature type="compositionally biased region" description="Low complexity" evidence="3">
    <location>
        <begin position="389"/>
        <end position="400"/>
    </location>
</feature>
<gene>
    <name evidence="5" type="ORF">QBC46DRAFT_429145</name>
</gene>
<dbReference type="InterPro" id="IPR002099">
    <property type="entry name" value="MutL/Mlh/PMS"/>
</dbReference>
<dbReference type="InterPro" id="IPR038973">
    <property type="entry name" value="MutL/Mlh/Pms-like"/>
</dbReference>
<feature type="region of interest" description="Disordered" evidence="3">
    <location>
        <begin position="683"/>
        <end position="718"/>
    </location>
</feature>
<evidence type="ECO:0000313" key="5">
    <source>
        <dbReference type="EMBL" id="KAK3941839.1"/>
    </source>
</evidence>
<dbReference type="InterPro" id="IPR020568">
    <property type="entry name" value="Ribosomal_Su5_D2-typ_SF"/>
</dbReference>
<dbReference type="InterPro" id="IPR013507">
    <property type="entry name" value="DNA_mismatch_S5_2-like"/>
</dbReference>
<organism evidence="5 6">
    <name type="scientific">Diplogelasinospora grovesii</name>
    <dbReference type="NCBI Taxonomy" id="303347"/>
    <lineage>
        <taxon>Eukaryota</taxon>
        <taxon>Fungi</taxon>
        <taxon>Dikarya</taxon>
        <taxon>Ascomycota</taxon>
        <taxon>Pezizomycotina</taxon>
        <taxon>Sordariomycetes</taxon>
        <taxon>Sordariomycetidae</taxon>
        <taxon>Sordariales</taxon>
        <taxon>Diplogelasinosporaceae</taxon>
        <taxon>Diplogelasinospora</taxon>
    </lineage>
</organism>
<dbReference type="SMART" id="SM01340">
    <property type="entry name" value="DNA_mis_repair"/>
    <property type="match status" value="1"/>
</dbReference>
<dbReference type="Proteomes" id="UP001303473">
    <property type="component" value="Unassembled WGS sequence"/>
</dbReference>
<feature type="compositionally biased region" description="Polar residues" evidence="3">
    <location>
        <begin position="424"/>
        <end position="434"/>
    </location>
</feature>
<reference evidence="6" key="1">
    <citation type="journal article" date="2023" name="Mol. Phylogenet. Evol.">
        <title>Genome-scale phylogeny and comparative genomics of the fungal order Sordariales.</title>
        <authorList>
            <person name="Hensen N."/>
            <person name="Bonometti L."/>
            <person name="Westerberg I."/>
            <person name="Brannstrom I.O."/>
            <person name="Guillou S."/>
            <person name="Cros-Aarteil S."/>
            <person name="Calhoun S."/>
            <person name="Haridas S."/>
            <person name="Kuo A."/>
            <person name="Mondo S."/>
            <person name="Pangilinan J."/>
            <person name="Riley R."/>
            <person name="LaButti K."/>
            <person name="Andreopoulos B."/>
            <person name="Lipzen A."/>
            <person name="Chen C."/>
            <person name="Yan M."/>
            <person name="Daum C."/>
            <person name="Ng V."/>
            <person name="Clum A."/>
            <person name="Steindorff A."/>
            <person name="Ohm R.A."/>
            <person name="Martin F."/>
            <person name="Silar P."/>
            <person name="Natvig D.O."/>
            <person name="Lalanne C."/>
            <person name="Gautier V."/>
            <person name="Ament-Velasquez S.L."/>
            <person name="Kruys A."/>
            <person name="Hutchinson M.I."/>
            <person name="Powell A.J."/>
            <person name="Barry K."/>
            <person name="Miller A.N."/>
            <person name="Grigoriev I.V."/>
            <person name="Debuchy R."/>
            <person name="Gladieux P."/>
            <person name="Hiltunen Thoren M."/>
            <person name="Johannesson H."/>
        </authorList>
    </citation>
    <scope>NUCLEOTIDE SEQUENCE [LARGE SCALE GENOMIC DNA]</scope>
    <source>
        <strain evidence="6">CBS 340.73</strain>
    </source>
</reference>
<feature type="region of interest" description="Disordered" evidence="3">
    <location>
        <begin position="389"/>
        <end position="479"/>
    </location>
</feature>
<evidence type="ECO:0000256" key="1">
    <source>
        <dbReference type="ARBA" id="ARBA00006082"/>
    </source>
</evidence>